<dbReference type="InterPro" id="IPR003779">
    <property type="entry name" value="CMD-like"/>
</dbReference>
<dbReference type="PANTHER" id="PTHR33570">
    <property type="entry name" value="4-CARBOXYMUCONOLACTONE DECARBOXYLASE FAMILY PROTEIN"/>
    <property type="match status" value="1"/>
</dbReference>
<dbReference type="AlphaFoldDB" id="A0A382SER5"/>
<evidence type="ECO:0000313" key="2">
    <source>
        <dbReference type="EMBL" id="SVD08349.1"/>
    </source>
</evidence>
<protein>
    <recommendedName>
        <fullName evidence="1">Carboxymuconolactone decarboxylase-like domain-containing protein</fullName>
    </recommendedName>
</protein>
<dbReference type="InterPro" id="IPR029032">
    <property type="entry name" value="AhpD-like"/>
</dbReference>
<dbReference type="InterPro" id="IPR052512">
    <property type="entry name" value="4CMD/NDH-1_regulator"/>
</dbReference>
<dbReference type="GO" id="GO:0051920">
    <property type="term" value="F:peroxiredoxin activity"/>
    <property type="evidence" value="ECO:0007669"/>
    <property type="project" value="InterPro"/>
</dbReference>
<dbReference type="PANTHER" id="PTHR33570:SF2">
    <property type="entry name" value="CARBOXYMUCONOLACTONE DECARBOXYLASE-LIKE DOMAIN-CONTAINING PROTEIN"/>
    <property type="match status" value="1"/>
</dbReference>
<dbReference type="SUPFAM" id="SSF69118">
    <property type="entry name" value="AhpD-like"/>
    <property type="match status" value="1"/>
</dbReference>
<dbReference type="EMBL" id="UINC01128539">
    <property type="protein sequence ID" value="SVD08349.1"/>
    <property type="molecule type" value="Genomic_DNA"/>
</dbReference>
<dbReference type="Gene3D" id="1.20.1290.10">
    <property type="entry name" value="AhpD-like"/>
    <property type="match status" value="1"/>
</dbReference>
<sequence>MTDESRKQKGLALAKQLFEGSKGSTKLPAALSAYTIEHLFGDVWQQQNLTLQERSIATCTMLVALNREAEQHLHFLGAKNLGVAREKLEAIITHAAHYAGWPCAASASRVLNEVWPVEE</sequence>
<proteinExistence type="predicted"/>
<gene>
    <name evidence="2" type="ORF">METZ01_LOCUS361203</name>
</gene>
<dbReference type="Pfam" id="PF02627">
    <property type="entry name" value="CMD"/>
    <property type="match status" value="1"/>
</dbReference>
<accession>A0A382SER5</accession>
<evidence type="ECO:0000259" key="1">
    <source>
        <dbReference type="Pfam" id="PF02627"/>
    </source>
</evidence>
<reference evidence="2" key="1">
    <citation type="submission" date="2018-05" db="EMBL/GenBank/DDBJ databases">
        <authorList>
            <person name="Lanie J.A."/>
            <person name="Ng W.-L."/>
            <person name="Kazmierczak K.M."/>
            <person name="Andrzejewski T.M."/>
            <person name="Davidsen T.M."/>
            <person name="Wayne K.J."/>
            <person name="Tettelin H."/>
            <person name="Glass J.I."/>
            <person name="Rusch D."/>
            <person name="Podicherti R."/>
            <person name="Tsui H.-C.T."/>
            <person name="Winkler M.E."/>
        </authorList>
    </citation>
    <scope>NUCLEOTIDE SEQUENCE</scope>
</reference>
<organism evidence="2">
    <name type="scientific">marine metagenome</name>
    <dbReference type="NCBI Taxonomy" id="408172"/>
    <lineage>
        <taxon>unclassified sequences</taxon>
        <taxon>metagenomes</taxon>
        <taxon>ecological metagenomes</taxon>
    </lineage>
</organism>
<name>A0A382SER5_9ZZZZ</name>
<feature type="domain" description="Carboxymuconolactone decarboxylase-like" evidence="1">
    <location>
        <begin position="31"/>
        <end position="113"/>
    </location>
</feature>